<dbReference type="Gene3D" id="1.10.287.1060">
    <property type="entry name" value="ESAT-6-like"/>
    <property type="match status" value="1"/>
</dbReference>
<dbReference type="AlphaFoldDB" id="A0AA90NFE0"/>
<evidence type="ECO:0000313" key="3">
    <source>
        <dbReference type="Proteomes" id="UP001178281"/>
    </source>
</evidence>
<sequence>MRYRYDLAAMGDFVDALDKQITEITDRCAEVRSATGEVLATYKGTAAEAFNTTQSQWQSDMEERIKQLQALRTHVATCKRNYEEADRVILKMFGS</sequence>
<evidence type="ECO:0000313" key="2">
    <source>
        <dbReference type="EMBL" id="MDP0398128.1"/>
    </source>
</evidence>
<dbReference type="EMBL" id="JAUTIX010000003">
    <property type="protein sequence ID" value="MDP0398128.1"/>
    <property type="molecule type" value="Genomic_DNA"/>
</dbReference>
<dbReference type="InterPro" id="IPR036689">
    <property type="entry name" value="ESAT-6-like_sf"/>
</dbReference>
<name>A0AA90NFE0_9ACTN</name>
<comment type="caution">
    <text evidence="2">The sequence shown here is derived from an EMBL/GenBank/DDBJ whole genome shotgun (WGS) entry which is preliminary data.</text>
</comment>
<dbReference type="NCBIfam" id="TIGR03930">
    <property type="entry name" value="WXG100_ESAT6"/>
    <property type="match status" value="1"/>
</dbReference>
<dbReference type="SUPFAM" id="SSF140453">
    <property type="entry name" value="EsxAB dimer-like"/>
    <property type="match status" value="1"/>
</dbReference>
<organism evidence="2 3">
    <name type="scientific">Tsukamurella strandjordii</name>
    <dbReference type="NCBI Taxonomy" id="147577"/>
    <lineage>
        <taxon>Bacteria</taxon>
        <taxon>Bacillati</taxon>
        <taxon>Actinomycetota</taxon>
        <taxon>Actinomycetes</taxon>
        <taxon>Mycobacteriales</taxon>
        <taxon>Tsukamurellaceae</taxon>
        <taxon>Tsukamurella</taxon>
    </lineage>
</organism>
<comment type="similarity">
    <text evidence="1">Belongs to the WXG100 family.</text>
</comment>
<dbReference type="RefSeq" id="WP_305111091.1">
    <property type="nucleotide sequence ID" value="NZ_JAUTIX010000003.1"/>
</dbReference>
<keyword evidence="3" id="KW-1185">Reference proteome</keyword>
<dbReference type="Proteomes" id="UP001178281">
    <property type="component" value="Unassembled WGS sequence"/>
</dbReference>
<accession>A0AA90NFE0</accession>
<evidence type="ECO:0000256" key="1">
    <source>
        <dbReference type="RuleBase" id="RU362001"/>
    </source>
</evidence>
<proteinExistence type="inferred from homology"/>
<gene>
    <name evidence="2" type="ORF">Q7X28_09330</name>
</gene>
<dbReference type="InterPro" id="IPR010310">
    <property type="entry name" value="T7SS_ESAT-6-like"/>
</dbReference>
<dbReference type="Pfam" id="PF06013">
    <property type="entry name" value="WXG100"/>
    <property type="match status" value="1"/>
</dbReference>
<protein>
    <recommendedName>
        <fullName evidence="1">ESAT-6-like protein</fullName>
    </recommendedName>
</protein>
<reference evidence="2" key="1">
    <citation type="submission" date="2023-08" db="EMBL/GenBank/DDBJ databases">
        <title>The draft genome of Tsukamurella strandjordii strain 050030.</title>
        <authorList>
            <person name="Zhao F."/>
            <person name="Feng Y."/>
            <person name="Zong Z."/>
        </authorList>
    </citation>
    <scope>NUCLEOTIDE SEQUENCE</scope>
    <source>
        <strain evidence="2">050030</strain>
    </source>
</reference>